<dbReference type="Pfam" id="PF09346">
    <property type="entry name" value="SMI1_KNR4"/>
    <property type="match status" value="1"/>
</dbReference>
<dbReference type="RefSeq" id="WP_218468963.1">
    <property type="nucleotide sequence ID" value="NZ_BAABJN010000008.1"/>
</dbReference>
<evidence type="ECO:0000259" key="1">
    <source>
        <dbReference type="Pfam" id="PF09346"/>
    </source>
</evidence>
<evidence type="ECO:0000313" key="3">
    <source>
        <dbReference type="Proteomes" id="UP000694257"/>
    </source>
</evidence>
<reference evidence="2 3" key="1">
    <citation type="submission" date="2021-07" db="EMBL/GenBank/DDBJ databases">
        <title>Whole Genome Sequence of Nocardia Iowensis.</title>
        <authorList>
            <person name="Lamm A."/>
            <person name="Collins-Fairclough A.M."/>
            <person name="Bunk B."/>
            <person name="Sproer C."/>
        </authorList>
    </citation>
    <scope>NUCLEOTIDE SEQUENCE [LARGE SCALE GENOMIC DNA]</scope>
    <source>
        <strain evidence="2 3">NRRL 5646</strain>
    </source>
</reference>
<protein>
    <submittedName>
        <fullName evidence="2">SMI1/KNR4 family protein</fullName>
    </submittedName>
</protein>
<dbReference type="InterPro" id="IPR018958">
    <property type="entry name" value="Knr4/Smi1-like_dom"/>
</dbReference>
<gene>
    <name evidence="2" type="ORF">KV110_20865</name>
</gene>
<name>A0ABX8REN9_NOCIO</name>
<dbReference type="EMBL" id="CP078145">
    <property type="protein sequence ID" value="QXN88079.1"/>
    <property type="molecule type" value="Genomic_DNA"/>
</dbReference>
<sequence>MSWRPWLSRWSQEWIRRHEPGQEDPEILRDGWLGFAPATEGAVAAAEVRIGRTLPPSYREFLLTTDGWRHAGCLLQIWSQPYTKPLVHPAT</sequence>
<keyword evidence="3" id="KW-1185">Reference proteome</keyword>
<feature type="domain" description="Knr4/Smi1-like" evidence="1">
    <location>
        <begin position="37"/>
        <end position="72"/>
    </location>
</feature>
<proteinExistence type="predicted"/>
<dbReference type="Proteomes" id="UP000694257">
    <property type="component" value="Chromosome"/>
</dbReference>
<organism evidence="2 3">
    <name type="scientific">Nocardia iowensis</name>
    <dbReference type="NCBI Taxonomy" id="204891"/>
    <lineage>
        <taxon>Bacteria</taxon>
        <taxon>Bacillati</taxon>
        <taxon>Actinomycetota</taxon>
        <taxon>Actinomycetes</taxon>
        <taxon>Mycobacteriales</taxon>
        <taxon>Nocardiaceae</taxon>
        <taxon>Nocardia</taxon>
    </lineage>
</organism>
<evidence type="ECO:0000313" key="2">
    <source>
        <dbReference type="EMBL" id="QXN88079.1"/>
    </source>
</evidence>
<accession>A0ABX8REN9</accession>